<dbReference type="AlphaFoldDB" id="A0A4S8L5B4"/>
<sequence length="143" mass="15609">MSESFFEHAVNNDSRRVIMNVAECNIFKGRYSGVYSLDVNLQGVQVSLLMVLMKETTDVGRGTINTHGQPFPQPTSQTDFETSGYNSGTMDAYEGRTDNQTTADDPLSNAANTGHPNSPPQSIGDINGGYTGQDNRKINRNIT</sequence>
<protein>
    <submittedName>
        <fullName evidence="2">Uncharacterized protein</fullName>
    </submittedName>
</protein>
<dbReference type="Proteomes" id="UP000297245">
    <property type="component" value="Unassembled WGS sequence"/>
</dbReference>
<proteinExistence type="predicted"/>
<organism evidence="2 3">
    <name type="scientific">Dendrothele bispora (strain CBS 962.96)</name>
    <dbReference type="NCBI Taxonomy" id="1314807"/>
    <lineage>
        <taxon>Eukaryota</taxon>
        <taxon>Fungi</taxon>
        <taxon>Dikarya</taxon>
        <taxon>Basidiomycota</taxon>
        <taxon>Agaricomycotina</taxon>
        <taxon>Agaricomycetes</taxon>
        <taxon>Agaricomycetidae</taxon>
        <taxon>Agaricales</taxon>
        <taxon>Agaricales incertae sedis</taxon>
        <taxon>Dendrothele</taxon>
    </lineage>
</organism>
<dbReference type="EMBL" id="ML179641">
    <property type="protein sequence ID" value="THU83794.1"/>
    <property type="molecule type" value="Genomic_DNA"/>
</dbReference>
<name>A0A4S8L5B4_DENBC</name>
<feature type="region of interest" description="Disordered" evidence="1">
    <location>
        <begin position="61"/>
        <end position="143"/>
    </location>
</feature>
<reference evidence="2 3" key="1">
    <citation type="journal article" date="2019" name="Nat. Ecol. Evol.">
        <title>Megaphylogeny resolves global patterns of mushroom evolution.</title>
        <authorList>
            <person name="Varga T."/>
            <person name="Krizsan K."/>
            <person name="Foldi C."/>
            <person name="Dima B."/>
            <person name="Sanchez-Garcia M."/>
            <person name="Sanchez-Ramirez S."/>
            <person name="Szollosi G.J."/>
            <person name="Szarkandi J.G."/>
            <person name="Papp V."/>
            <person name="Albert L."/>
            <person name="Andreopoulos W."/>
            <person name="Angelini C."/>
            <person name="Antonin V."/>
            <person name="Barry K.W."/>
            <person name="Bougher N.L."/>
            <person name="Buchanan P."/>
            <person name="Buyck B."/>
            <person name="Bense V."/>
            <person name="Catcheside P."/>
            <person name="Chovatia M."/>
            <person name="Cooper J."/>
            <person name="Damon W."/>
            <person name="Desjardin D."/>
            <person name="Finy P."/>
            <person name="Geml J."/>
            <person name="Haridas S."/>
            <person name="Hughes K."/>
            <person name="Justo A."/>
            <person name="Karasinski D."/>
            <person name="Kautmanova I."/>
            <person name="Kiss B."/>
            <person name="Kocsube S."/>
            <person name="Kotiranta H."/>
            <person name="LaButti K.M."/>
            <person name="Lechner B.E."/>
            <person name="Liimatainen K."/>
            <person name="Lipzen A."/>
            <person name="Lukacs Z."/>
            <person name="Mihaltcheva S."/>
            <person name="Morgado L.N."/>
            <person name="Niskanen T."/>
            <person name="Noordeloos M.E."/>
            <person name="Ohm R.A."/>
            <person name="Ortiz-Santana B."/>
            <person name="Ovrebo C."/>
            <person name="Racz N."/>
            <person name="Riley R."/>
            <person name="Savchenko A."/>
            <person name="Shiryaev A."/>
            <person name="Soop K."/>
            <person name="Spirin V."/>
            <person name="Szebenyi C."/>
            <person name="Tomsovsky M."/>
            <person name="Tulloss R.E."/>
            <person name="Uehling J."/>
            <person name="Grigoriev I.V."/>
            <person name="Vagvolgyi C."/>
            <person name="Papp T."/>
            <person name="Martin F.M."/>
            <person name="Miettinen O."/>
            <person name="Hibbett D.S."/>
            <person name="Nagy L.G."/>
        </authorList>
    </citation>
    <scope>NUCLEOTIDE SEQUENCE [LARGE SCALE GENOMIC DNA]</scope>
    <source>
        <strain evidence="2 3">CBS 962.96</strain>
    </source>
</reference>
<feature type="compositionally biased region" description="Polar residues" evidence="1">
    <location>
        <begin position="98"/>
        <end position="116"/>
    </location>
</feature>
<evidence type="ECO:0000313" key="2">
    <source>
        <dbReference type="EMBL" id="THU83794.1"/>
    </source>
</evidence>
<evidence type="ECO:0000313" key="3">
    <source>
        <dbReference type="Proteomes" id="UP000297245"/>
    </source>
</evidence>
<keyword evidence="3" id="KW-1185">Reference proteome</keyword>
<evidence type="ECO:0000256" key="1">
    <source>
        <dbReference type="SAM" id="MobiDB-lite"/>
    </source>
</evidence>
<feature type="compositionally biased region" description="Polar residues" evidence="1">
    <location>
        <begin position="63"/>
        <end position="89"/>
    </location>
</feature>
<gene>
    <name evidence="2" type="ORF">K435DRAFT_870959</name>
</gene>
<accession>A0A4S8L5B4</accession>